<dbReference type="Proteomes" id="UP000323909">
    <property type="component" value="Unassembled WGS sequence"/>
</dbReference>
<accession>A0A5M8EM10</accession>
<name>A0A5M8EM10_PSEVE</name>
<evidence type="ECO:0000256" key="1">
    <source>
        <dbReference type="SAM" id="SignalP"/>
    </source>
</evidence>
<dbReference type="RefSeq" id="WP_150054790.1">
    <property type="nucleotide sequence ID" value="NZ_VWXT01000432.1"/>
</dbReference>
<gene>
    <name evidence="2" type="ORF">F3K53_23945</name>
</gene>
<reference evidence="2 3" key="1">
    <citation type="submission" date="2019-09" db="EMBL/GenBank/DDBJ databases">
        <title>Genomic sequencing of 4 copper resistant soil isolates.</title>
        <authorList>
            <person name="Havryliuk O."/>
        </authorList>
    </citation>
    <scope>NUCLEOTIDE SEQUENCE [LARGE SCALE GENOMIC DNA]</scope>
    <source>
        <strain evidence="2 3">UKR4</strain>
    </source>
</reference>
<comment type="caution">
    <text evidence="2">The sequence shown here is derived from an EMBL/GenBank/DDBJ whole genome shotgun (WGS) entry which is preliminary data.</text>
</comment>
<evidence type="ECO:0008006" key="4">
    <source>
        <dbReference type="Google" id="ProtNLM"/>
    </source>
</evidence>
<organism evidence="2 3">
    <name type="scientific">Pseudomonas veronii</name>
    <dbReference type="NCBI Taxonomy" id="76761"/>
    <lineage>
        <taxon>Bacteria</taxon>
        <taxon>Pseudomonadati</taxon>
        <taxon>Pseudomonadota</taxon>
        <taxon>Gammaproteobacteria</taxon>
        <taxon>Pseudomonadales</taxon>
        <taxon>Pseudomonadaceae</taxon>
        <taxon>Pseudomonas</taxon>
    </lineage>
</organism>
<dbReference type="AlphaFoldDB" id="A0A5M8EM10"/>
<evidence type="ECO:0000313" key="3">
    <source>
        <dbReference type="Proteomes" id="UP000323909"/>
    </source>
</evidence>
<sequence length="88" mass="9482">MHTVSFSKYLVGAALLLTLGGCVTMSGDYDVTAVDASGAPINMVMTSHGSAIYSSRNMFCQNFPKATVTIRDLKTGEELKSESPYHCR</sequence>
<feature type="signal peptide" evidence="1">
    <location>
        <begin position="1"/>
        <end position="25"/>
    </location>
</feature>
<protein>
    <recommendedName>
        <fullName evidence="4">Lipoprotein</fullName>
    </recommendedName>
</protein>
<evidence type="ECO:0000313" key="2">
    <source>
        <dbReference type="EMBL" id="KAA6173069.1"/>
    </source>
</evidence>
<keyword evidence="1" id="KW-0732">Signal</keyword>
<dbReference type="EMBL" id="VWXT01000432">
    <property type="protein sequence ID" value="KAA6173069.1"/>
    <property type="molecule type" value="Genomic_DNA"/>
</dbReference>
<feature type="chain" id="PRO_5024336267" description="Lipoprotein" evidence="1">
    <location>
        <begin position="26"/>
        <end position="88"/>
    </location>
</feature>
<proteinExistence type="predicted"/>